<dbReference type="STRING" id="385682.SAMN05444380_10295"/>
<organism evidence="2 3">
    <name type="scientific">Thermophagus xiamenensis</name>
    <dbReference type="NCBI Taxonomy" id="385682"/>
    <lineage>
        <taxon>Bacteria</taxon>
        <taxon>Pseudomonadati</taxon>
        <taxon>Bacteroidota</taxon>
        <taxon>Bacteroidia</taxon>
        <taxon>Marinilabiliales</taxon>
        <taxon>Marinilabiliaceae</taxon>
        <taxon>Thermophagus</taxon>
    </lineage>
</organism>
<dbReference type="Gene3D" id="3.40.50.2000">
    <property type="entry name" value="Glycogen Phosphorylase B"/>
    <property type="match status" value="2"/>
</dbReference>
<protein>
    <submittedName>
        <fullName evidence="2">Glycosyltransferase involved in cell wall bisynthesis</fullName>
    </submittedName>
</protein>
<dbReference type="AlphaFoldDB" id="A0A1I1VA11"/>
<keyword evidence="2" id="KW-0808">Transferase</keyword>
<feature type="domain" description="Glycosyl transferase family 1" evidence="1">
    <location>
        <begin position="189"/>
        <end position="343"/>
    </location>
</feature>
<reference evidence="2 3" key="1">
    <citation type="submission" date="2016-10" db="EMBL/GenBank/DDBJ databases">
        <authorList>
            <person name="de Groot N.N."/>
        </authorList>
    </citation>
    <scope>NUCLEOTIDE SEQUENCE [LARGE SCALE GENOMIC DNA]</scope>
    <source>
        <strain evidence="2 3">DSM 19012</strain>
    </source>
</reference>
<dbReference type="InterPro" id="IPR001296">
    <property type="entry name" value="Glyco_trans_1"/>
</dbReference>
<evidence type="ECO:0000313" key="3">
    <source>
        <dbReference type="Proteomes" id="UP000181976"/>
    </source>
</evidence>
<dbReference type="GO" id="GO:0016757">
    <property type="term" value="F:glycosyltransferase activity"/>
    <property type="evidence" value="ECO:0007669"/>
    <property type="project" value="InterPro"/>
</dbReference>
<evidence type="ECO:0000259" key="1">
    <source>
        <dbReference type="Pfam" id="PF00534"/>
    </source>
</evidence>
<dbReference type="CDD" id="cd03801">
    <property type="entry name" value="GT4_PimA-like"/>
    <property type="match status" value="1"/>
</dbReference>
<dbReference type="InParanoid" id="A0A1I1VA11"/>
<dbReference type="eggNOG" id="COG0438">
    <property type="taxonomic scope" value="Bacteria"/>
</dbReference>
<name>A0A1I1VA11_9BACT</name>
<proteinExistence type="predicted"/>
<dbReference type="SUPFAM" id="SSF53756">
    <property type="entry name" value="UDP-Glycosyltransferase/glycogen phosphorylase"/>
    <property type="match status" value="1"/>
</dbReference>
<sequence>MMNQQNQKPKVAIIGLKGLPAFGGSARAGENMMRFLKDHYDFTVFNTSTHTKRKTGVYDGIKQVVFKQFFIKSMNTFWYYLCSLFYCLVKKYDVVHVFHVDAAFIIPILRIRNRVIAGHRARPQLADKWNPLVKKYFTFMEWLFFHWPADVLTSVSRPVVEEFQPHTKRKICYVPNGIIMPDMDALPHIDESSYVLFASGRIIKLKGCHVLLEALKKMKYRGRVIIIGNRTHNLAYTGEIEKLAEGLNVKFMDLITDKNLLMAYLKNAKVFVFPSFHEGMSNMLLEAGSMKVPIICSDIPENQQVFDSDEVIFFEKGNSLDLANKLEWVFNNPEEAARYADRAFDRLMRDYNWENLSLVYHELYQWLINKKRPLNNDDTLSEAFLK</sequence>
<dbReference type="OrthoDB" id="9811239at2"/>
<dbReference type="EMBL" id="FONA01000002">
    <property type="protein sequence ID" value="SFD79852.1"/>
    <property type="molecule type" value="Genomic_DNA"/>
</dbReference>
<evidence type="ECO:0000313" key="2">
    <source>
        <dbReference type="EMBL" id="SFD79852.1"/>
    </source>
</evidence>
<gene>
    <name evidence="2" type="ORF">SAMN05444380_10295</name>
</gene>
<keyword evidence="3" id="KW-1185">Reference proteome</keyword>
<accession>A0A1I1VA11</accession>
<dbReference type="PANTHER" id="PTHR45947:SF3">
    <property type="entry name" value="SULFOQUINOVOSYL TRANSFERASE SQD2"/>
    <property type="match status" value="1"/>
</dbReference>
<dbReference type="PANTHER" id="PTHR45947">
    <property type="entry name" value="SULFOQUINOVOSYL TRANSFERASE SQD2"/>
    <property type="match status" value="1"/>
</dbReference>
<dbReference type="Pfam" id="PF00534">
    <property type="entry name" value="Glycos_transf_1"/>
    <property type="match status" value="1"/>
</dbReference>
<dbReference type="Proteomes" id="UP000181976">
    <property type="component" value="Unassembled WGS sequence"/>
</dbReference>
<dbReference type="InterPro" id="IPR050194">
    <property type="entry name" value="Glycosyltransferase_grp1"/>
</dbReference>